<dbReference type="InterPro" id="IPR013022">
    <property type="entry name" value="Xyl_isomerase-like_TIM-brl"/>
</dbReference>
<organism evidence="3 4">
    <name type="scientific">Nitratireductor aestuarii</name>
    <dbReference type="NCBI Taxonomy" id="1735103"/>
    <lineage>
        <taxon>Bacteria</taxon>
        <taxon>Pseudomonadati</taxon>
        <taxon>Pseudomonadota</taxon>
        <taxon>Alphaproteobacteria</taxon>
        <taxon>Hyphomicrobiales</taxon>
        <taxon>Phyllobacteriaceae</taxon>
        <taxon>Nitratireductor</taxon>
    </lineage>
</organism>
<proteinExistence type="predicted"/>
<evidence type="ECO:0000259" key="2">
    <source>
        <dbReference type="Pfam" id="PF01261"/>
    </source>
</evidence>
<sequence>MGETLGCAGIPGAEEQALLDFKDALRIADALDVPNIHVLAGRVDTPASLDVLERNLTRFSEMTHRNILLEPLCRRACENYPYSRLSEAAAIIKKTGIPNLRLMFDTFHVRSEEDDLLGSYLSHSEQIGHVQISSWPDRGMPGPDDLSLNSFLSEVKTEWVGCEFKDPASSARPPKL</sequence>
<dbReference type="EMBL" id="BMIF01000006">
    <property type="protein sequence ID" value="GGA68612.1"/>
    <property type="molecule type" value="Genomic_DNA"/>
</dbReference>
<keyword evidence="1" id="KW-0413">Isomerase</keyword>
<evidence type="ECO:0000256" key="1">
    <source>
        <dbReference type="ARBA" id="ARBA00023235"/>
    </source>
</evidence>
<dbReference type="Proteomes" id="UP000636264">
    <property type="component" value="Unassembled WGS sequence"/>
</dbReference>
<accession>A0A916W524</accession>
<dbReference type="SUPFAM" id="SSF51658">
    <property type="entry name" value="Xylose isomerase-like"/>
    <property type="match status" value="1"/>
</dbReference>
<dbReference type="AlphaFoldDB" id="A0A916W524"/>
<dbReference type="Pfam" id="PF01261">
    <property type="entry name" value="AP_endonuc_2"/>
    <property type="match status" value="1"/>
</dbReference>
<dbReference type="PANTHER" id="PTHR43489:SF6">
    <property type="entry name" value="HYDROXYPYRUVATE ISOMERASE-RELATED"/>
    <property type="match status" value="1"/>
</dbReference>
<comment type="caution">
    <text evidence="3">The sequence shown here is derived from an EMBL/GenBank/DDBJ whole genome shotgun (WGS) entry which is preliminary data.</text>
</comment>
<evidence type="ECO:0000313" key="3">
    <source>
        <dbReference type="EMBL" id="GGA68612.1"/>
    </source>
</evidence>
<dbReference type="GO" id="GO:0046487">
    <property type="term" value="P:glyoxylate metabolic process"/>
    <property type="evidence" value="ECO:0007669"/>
    <property type="project" value="TreeGrafter"/>
</dbReference>
<dbReference type="InterPro" id="IPR036237">
    <property type="entry name" value="Xyl_isomerase-like_sf"/>
</dbReference>
<reference evidence="3" key="1">
    <citation type="journal article" date="2014" name="Int. J. Syst. Evol. Microbiol.">
        <title>Complete genome sequence of Corynebacterium casei LMG S-19264T (=DSM 44701T), isolated from a smear-ripened cheese.</title>
        <authorList>
            <consortium name="US DOE Joint Genome Institute (JGI-PGF)"/>
            <person name="Walter F."/>
            <person name="Albersmeier A."/>
            <person name="Kalinowski J."/>
            <person name="Ruckert C."/>
        </authorList>
    </citation>
    <scope>NUCLEOTIDE SEQUENCE</scope>
    <source>
        <strain evidence="3">CGMCC 1.15320</strain>
    </source>
</reference>
<dbReference type="PANTHER" id="PTHR43489">
    <property type="entry name" value="ISOMERASE"/>
    <property type="match status" value="1"/>
</dbReference>
<dbReference type="GO" id="GO:0008903">
    <property type="term" value="F:hydroxypyruvate isomerase activity"/>
    <property type="evidence" value="ECO:0007669"/>
    <property type="project" value="TreeGrafter"/>
</dbReference>
<name>A0A916W524_9HYPH</name>
<gene>
    <name evidence="3" type="ORF">GCM10011385_23070</name>
</gene>
<protein>
    <recommendedName>
        <fullName evidence="2">Xylose isomerase-like TIM barrel domain-containing protein</fullName>
    </recommendedName>
</protein>
<reference evidence="3" key="2">
    <citation type="submission" date="2020-09" db="EMBL/GenBank/DDBJ databases">
        <authorList>
            <person name="Sun Q."/>
            <person name="Zhou Y."/>
        </authorList>
    </citation>
    <scope>NUCLEOTIDE SEQUENCE</scope>
    <source>
        <strain evidence="3">CGMCC 1.15320</strain>
    </source>
</reference>
<dbReference type="Gene3D" id="3.20.20.150">
    <property type="entry name" value="Divalent-metal-dependent TIM barrel enzymes"/>
    <property type="match status" value="1"/>
</dbReference>
<feature type="domain" description="Xylose isomerase-like TIM barrel" evidence="2">
    <location>
        <begin position="12"/>
        <end position="167"/>
    </location>
</feature>
<keyword evidence="4" id="KW-1185">Reference proteome</keyword>
<evidence type="ECO:0000313" key="4">
    <source>
        <dbReference type="Proteomes" id="UP000636264"/>
    </source>
</evidence>
<dbReference type="InterPro" id="IPR050417">
    <property type="entry name" value="Sugar_Epim/Isomerase"/>
</dbReference>